<keyword evidence="1" id="KW-0808">Transferase</keyword>
<dbReference type="GO" id="GO:0008168">
    <property type="term" value="F:methyltransferase activity"/>
    <property type="evidence" value="ECO:0007669"/>
    <property type="project" value="UniProtKB-KW"/>
</dbReference>
<dbReference type="Gene3D" id="3.40.50.150">
    <property type="entry name" value="Vaccinia Virus protein VP39"/>
    <property type="match status" value="1"/>
</dbReference>
<evidence type="ECO:0000313" key="3">
    <source>
        <dbReference type="EMBL" id="MBP3962902.1"/>
    </source>
</evidence>
<dbReference type="InterPro" id="IPR041698">
    <property type="entry name" value="Methyltransf_25"/>
</dbReference>
<dbReference type="Proteomes" id="UP000673394">
    <property type="component" value="Unassembled WGS sequence"/>
</dbReference>
<dbReference type="GO" id="GO:0032259">
    <property type="term" value="P:methylation"/>
    <property type="evidence" value="ECO:0007669"/>
    <property type="project" value="UniProtKB-KW"/>
</dbReference>
<dbReference type="RefSeq" id="WP_210657433.1">
    <property type="nucleotide sequence ID" value="NZ_JAGKSP010000002.1"/>
</dbReference>
<feature type="domain" description="Methyltransferase" evidence="2">
    <location>
        <begin position="50"/>
        <end position="146"/>
    </location>
</feature>
<keyword evidence="3" id="KW-0489">Methyltransferase</keyword>
<dbReference type="Pfam" id="PF13649">
    <property type="entry name" value="Methyltransf_25"/>
    <property type="match status" value="1"/>
</dbReference>
<accession>A0ABS5CA68</accession>
<keyword evidence="4" id="KW-1185">Reference proteome</keyword>
<reference evidence="3 4" key="1">
    <citation type="submission" date="2021-04" db="EMBL/GenBank/DDBJ databases">
        <title>Paenibacillus sp. DLE-14 whole genome sequence.</title>
        <authorList>
            <person name="Ham Y.J."/>
        </authorList>
    </citation>
    <scope>NUCLEOTIDE SEQUENCE [LARGE SCALE GENOMIC DNA]</scope>
    <source>
        <strain evidence="3 4">DLE-14</strain>
    </source>
</reference>
<comment type="caution">
    <text evidence="3">The sequence shown here is derived from an EMBL/GenBank/DDBJ whole genome shotgun (WGS) entry which is preliminary data.</text>
</comment>
<evidence type="ECO:0000313" key="4">
    <source>
        <dbReference type="Proteomes" id="UP000673394"/>
    </source>
</evidence>
<dbReference type="EMBL" id="JAGKSP010000002">
    <property type="protein sequence ID" value="MBP3962902.1"/>
    <property type="molecule type" value="Genomic_DNA"/>
</dbReference>
<gene>
    <name evidence="3" type="ORF">I8J30_09340</name>
</gene>
<dbReference type="InterPro" id="IPR029063">
    <property type="entry name" value="SAM-dependent_MTases_sf"/>
</dbReference>
<name>A0ABS5CA68_9BACL</name>
<dbReference type="SUPFAM" id="SSF53335">
    <property type="entry name" value="S-adenosyl-L-methionine-dependent methyltransferases"/>
    <property type="match status" value="1"/>
</dbReference>
<protein>
    <submittedName>
        <fullName evidence="3">Methyltransferase domain-containing protein</fullName>
    </submittedName>
</protein>
<evidence type="ECO:0000256" key="1">
    <source>
        <dbReference type="ARBA" id="ARBA00022679"/>
    </source>
</evidence>
<evidence type="ECO:0000259" key="2">
    <source>
        <dbReference type="Pfam" id="PF13649"/>
    </source>
</evidence>
<dbReference type="CDD" id="cd02440">
    <property type="entry name" value="AdoMet_MTases"/>
    <property type="match status" value="1"/>
</dbReference>
<sequence>MDDKDNDMEIVRKFYDDTVQYEWSRLERHKVEFELSKRYMNRYIKPGDRVLDLGGGPGRYALHLSALGCEVTLADLSPNNVNFALNKAKELELPLEGLCVDSRDLSGIADEQFDHVLCMGPMYHLKEEKDRAATIQECLKKLKPNGVLFVSFVSSYSFVWDYLIRNPAFILADDRRAELHMMIKDANFAGHGFTDNYYIRPRDVAPFFEAFQLEKLHIINCESFLYLREPELLTQPPEVVSAWLDLAEQVCEREELLSLAEHFMYVGRKNE</sequence>
<dbReference type="PANTHER" id="PTHR43861">
    <property type="entry name" value="TRANS-ACONITATE 2-METHYLTRANSFERASE-RELATED"/>
    <property type="match status" value="1"/>
</dbReference>
<proteinExistence type="predicted"/>
<organism evidence="3 4">
    <name type="scientific">Paenibacillus lignilyticus</name>
    <dbReference type="NCBI Taxonomy" id="1172615"/>
    <lineage>
        <taxon>Bacteria</taxon>
        <taxon>Bacillati</taxon>
        <taxon>Bacillota</taxon>
        <taxon>Bacilli</taxon>
        <taxon>Bacillales</taxon>
        <taxon>Paenibacillaceae</taxon>
        <taxon>Paenibacillus</taxon>
    </lineage>
</organism>